<feature type="domain" description="Signal transduction histidine kinase internal region" evidence="2">
    <location>
        <begin position="161"/>
        <end position="237"/>
    </location>
</feature>
<keyword evidence="1" id="KW-1133">Transmembrane helix</keyword>
<protein>
    <submittedName>
        <fullName evidence="3">Histidine kinase</fullName>
    </submittedName>
</protein>
<evidence type="ECO:0000313" key="3">
    <source>
        <dbReference type="EMBL" id="SIN80509.1"/>
    </source>
</evidence>
<feature type="transmembrane region" description="Helical" evidence="1">
    <location>
        <begin position="78"/>
        <end position="99"/>
    </location>
</feature>
<proteinExistence type="predicted"/>
<dbReference type="RefSeq" id="WP_074238609.1">
    <property type="nucleotide sequence ID" value="NZ_FSRA01000001.1"/>
</dbReference>
<dbReference type="InterPro" id="IPR050640">
    <property type="entry name" value="Bact_2-comp_sensor_kinase"/>
</dbReference>
<accession>A0A1N6EBV6</accession>
<keyword evidence="1" id="KW-0812">Transmembrane</keyword>
<keyword evidence="1" id="KW-0472">Membrane</keyword>
<sequence length="351" mass="41593">MLHLERKLHRYGYLAITVFFVIFYMLEMFFGSWKIDYLVPKIICVTIPFTLAIWIPTHWVVMWLRKRMPGMKLAWKRLTTAFLILLPYSMILGFTRVFLENYTLIWQKAIPFVWYYTWTSGMVVLIVFLQIAVYESIYYLIEWKKVSSEAEELKQLHLKMQFDSLKVQIQPHFLFNTLNTLIGLIEMDPKKARTFTEELAYVYRYLLEANDRAMISLEEELAFSKAYFFLLKNRYEEGLYLEIAGENDLNHYKIPPLSLQILLENAVKHNVITRARPLHIQIHVDHPGKQVIVVNNLQRKPAVDCTGKGLLHMEKKFRLMDLPNIKIEEAPDTFSVTVPLIKAHEYESINY</sequence>
<gene>
    <name evidence="3" type="ORF">SAMN04488055_1466</name>
</gene>
<evidence type="ECO:0000256" key="1">
    <source>
        <dbReference type="SAM" id="Phobius"/>
    </source>
</evidence>
<dbReference type="InterPro" id="IPR010559">
    <property type="entry name" value="Sig_transdc_His_kin_internal"/>
</dbReference>
<dbReference type="AlphaFoldDB" id="A0A1N6EBV6"/>
<feature type="transmembrane region" description="Helical" evidence="1">
    <location>
        <begin position="119"/>
        <end position="141"/>
    </location>
</feature>
<keyword evidence="4" id="KW-1185">Reference proteome</keyword>
<dbReference type="EMBL" id="FSRA01000001">
    <property type="protein sequence ID" value="SIN80509.1"/>
    <property type="molecule type" value="Genomic_DNA"/>
</dbReference>
<feature type="transmembrane region" description="Helical" evidence="1">
    <location>
        <begin position="12"/>
        <end position="31"/>
    </location>
</feature>
<dbReference type="PANTHER" id="PTHR34220">
    <property type="entry name" value="SENSOR HISTIDINE KINASE YPDA"/>
    <property type="match status" value="1"/>
</dbReference>
<dbReference type="GO" id="GO:0016020">
    <property type="term" value="C:membrane"/>
    <property type="evidence" value="ECO:0007669"/>
    <property type="project" value="InterPro"/>
</dbReference>
<feature type="transmembrane region" description="Helical" evidence="1">
    <location>
        <begin position="37"/>
        <end position="57"/>
    </location>
</feature>
<keyword evidence="3" id="KW-0808">Transferase</keyword>
<organism evidence="3 4">
    <name type="scientific">Chitinophaga niabensis</name>
    <dbReference type="NCBI Taxonomy" id="536979"/>
    <lineage>
        <taxon>Bacteria</taxon>
        <taxon>Pseudomonadati</taxon>
        <taxon>Bacteroidota</taxon>
        <taxon>Chitinophagia</taxon>
        <taxon>Chitinophagales</taxon>
        <taxon>Chitinophagaceae</taxon>
        <taxon>Chitinophaga</taxon>
    </lineage>
</organism>
<dbReference type="Proteomes" id="UP000185003">
    <property type="component" value="Unassembled WGS sequence"/>
</dbReference>
<dbReference type="OrthoDB" id="9809908at2"/>
<keyword evidence="3" id="KW-0418">Kinase</keyword>
<evidence type="ECO:0000313" key="4">
    <source>
        <dbReference type="Proteomes" id="UP000185003"/>
    </source>
</evidence>
<dbReference type="Pfam" id="PF06580">
    <property type="entry name" value="His_kinase"/>
    <property type="match status" value="1"/>
</dbReference>
<dbReference type="STRING" id="536979.SAMN04488055_1466"/>
<name>A0A1N6EBV6_9BACT</name>
<evidence type="ECO:0000259" key="2">
    <source>
        <dbReference type="Pfam" id="PF06580"/>
    </source>
</evidence>
<reference evidence="4" key="1">
    <citation type="submission" date="2016-11" db="EMBL/GenBank/DDBJ databases">
        <authorList>
            <person name="Varghese N."/>
            <person name="Submissions S."/>
        </authorList>
    </citation>
    <scope>NUCLEOTIDE SEQUENCE [LARGE SCALE GENOMIC DNA]</scope>
    <source>
        <strain evidence="4">DSM 24787</strain>
    </source>
</reference>
<dbReference type="PANTHER" id="PTHR34220:SF7">
    <property type="entry name" value="SENSOR HISTIDINE KINASE YPDA"/>
    <property type="match status" value="1"/>
</dbReference>
<dbReference type="GO" id="GO:0000155">
    <property type="term" value="F:phosphorelay sensor kinase activity"/>
    <property type="evidence" value="ECO:0007669"/>
    <property type="project" value="InterPro"/>
</dbReference>